<proteinExistence type="predicted"/>
<dbReference type="EMBL" id="ASPP01032728">
    <property type="protein sequence ID" value="ETO03655.1"/>
    <property type="molecule type" value="Genomic_DNA"/>
</dbReference>
<gene>
    <name evidence="1" type="ORF">RFI_33747</name>
</gene>
<dbReference type="Proteomes" id="UP000023152">
    <property type="component" value="Unassembled WGS sequence"/>
</dbReference>
<sequence length="212" mass="25371">MPLDMMVSPNHGFLKEKNILLDVIKTACNAGNWTIQHRTRFVYDLLCVVQHVEDWDNDTYQANFRYTLETIFGTWDKLINPTSQLLSSSYSFSFLKNCLMFQSLERLLQNKWKLPEIKLQHDESVILNRVYERLYSNLDITSEENDFEQRTHTDNDRIRVISKWKVQLTKYINTIDTDMNGAICQYLSYFQSHQKLFGDAWKAYQRSFHIWF</sequence>
<comment type="caution">
    <text evidence="1">The sequence shown here is derived from an EMBL/GenBank/DDBJ whole genome shotgun (WGS) entry which is preliminary data.</text>
</comment>
<evidence type="ECO:0000313" key="1">
    <source>
        <dbReference type="EMBL" id="ETO03655.1"/>
    </source>
</evidence>
<reference evidence="1 2" key="1">
    <citation type="journal article" date="2013" name="Curr. Biol.">
        <title>The Genome of the Foraminiferan Reticulomyxa filosa.</title>
        <authorList>
            <person name="Glockner G."/>
            <person name="Hulsmann N."/>
            <person name="Schleicher M."/>
            <person name="Noegel A.A."/>
            <person name="Eichinger L."/>
            <person name="Gallinger C."/>
            <person name="Pawlowski J."/>
            <person name="Sierra R."/>
            <person name="Euteneuer U."/>
            <person name="Pillet L."/>
            <person name="Moustafa A."/>
            <person name="Platzer M."/>
            <person name="Groth M."/>
            <person name="Szafranski K."/>
            <person name="Schliwa M."/>
        </authorList>
    </citation>
    <scope>NUCLEOTIDE SEQUENCE [LARGE SCALE GENOMIC DNA]</scope>
</reference>
<dbReference type="OrthoDB" id="6618337at2759"/>
<dbReference type="AlphaFoldDB" id="X6LSC9"/>
<accession>X6LSC9</accession>
<organism evidence="1 2">
    <name type="scientific">Reticulomyxa filosa</name>
    <dbReference type="NCBI Taxonomy" id="46433"/>
    <lineage>
        <taxon>Eukaryota</taxon>
        <taxon>Sar</taxon>
        <taxon>Rhizaria</taxon>
        <taxon>Retaria</taxon>
        <taxon>Foraminifera</taxon>
        <taxon>Monothalamids</taxon>
        <taxon>Reticulomyxidae</taxon>
        <taxon>Reticulomyxa</taxon>
    </lineage>
</organism>
<evidence type="ECO:0000313" key="2">
    <source>
        <dbReference type="Proteomes" id="UP000023152"/>
    </source>
</evidence>
<keyword evidence="2" id="KW-1185">Reference proteome</keyword>
<protein>
    <submittedName>
        <fullName evidence="1">Uncharacterized protein</fullName>
    </submittedName>
</protein>
<name>X6LSC9_RETFI</name>